<dbReference type="EMBL" id="JAQIBC010000012">
    <property type="protein sequence ID" value="MDM5264693.1"/>
    <property type="molecule type" value="Genomic_DNA"/>
</dbReference>
<name>A0ABT7QUD9_9BACT</name>
<gene>
    <name evidence="1" type="ORF">PF327_10850</name>
</gene>
<proteinExistence type="predicted"/>
<dbReference type="RefSeq" id="WP_289402593.1">
    <property type="nucleotide sequence ID" value="NZ_JAQIBC010000012.1"/>
</dbReference>
<comment type="caution">
    <text evidence="1">The sequence shown here is derived from an EMBL/GenBank/DDBJ whole genome shotgun (WGS) entry which is preliminary data.</text>
</comment>
<sequence>MRTCGYSECGKSIEHLPTNYKYCCIPHRQKHANDLWCEKNKKPRNCNVCGKPYDWLERNRSHQCSEDCELKQKNKTERKKYYFKTEKKDCTRCGAKIPLVGRNTCTRCYTIEKELTKYKRRFK</sequence>
<keyword evidence="2" id="KW-1185">Reference proteome</keyword>
<evidence type="ECO:0000313" key="1">
    <source>
        <dbReference type="EMBL" id="MDM5264693.1"/>
    </source>
</evidence>
<evidence type="ECO:0000313" key="2">
    <source>
        <dbReference type="Proteomes" id="UP001169066"/>
    </source>
</evidence>
<organism evidence="1 2">
    <name type="scientific">Sulfurovum xiamenensis</name>
    <dbReference type="NCBI Taxonomy" id="3019066"/>
    <lineage>
        <taxon>Bacteria</taxon>
        <taxon>Pseudomonadati</taxon>
        <taxon>Campylobacterota</taxon>
        <taxon>Epsilonproteobacteria</taxon>
        <taxon>Campylobacterales</taxon>
        <taxon>Sulfurovaceae</taxon>
        <taxon>Sulfurovum</taxon>
    </lineage>
</organism>
<protein>
    <submittedName>
        <fullName evidence="1">Uncharacterized protein</fullName>
    </submittedName>
</protein>
<accession>A0ABT7QUD9</accession>
<reference evidence="1" key="1">
    <citation type="submission" date="2023-01" db="EMBL/GenBank/DDBJ databases">
        <title>Sulfurovum sp. XTW-4 genome assembly.</title>
        <authorList>
            <person name="Wang J."/>
        </authorList>
    </citation>
    <scope>NUCLEOTIDE SEQUENCE</scope>
    <source>
        <strain evidence="1">XTW-4</strain>
    </source>
</reference>
<dbReference type="Proteomes" id="UP001169066">
    <property type="component" value="Unassembled WGS sequence"/>
</dbReference>